<reference evidence="1 2" key="1">
    <citation type="journal article" date="2013" name="Genome Announc.">
        <title>Genome sequences for three denitrifying bacterial strains isolated from a uranium- and nitrate-contaminated subsurface environment.</title>
        <authorList>
            <person name="Venkatramanan R."/>
            <person name="Prakash O."/>
            <person name="Woyke T."/>
            <person name="Chain P."/>
            <person name="Goodwin L.A."/>
            <person name="Watson D."/>
            <person name="Brooks S."/>
            <person name="Kostka J.E."/>
            <person name="Green S.J."/>
        </authorList>
    </citation>
    <scope>NUCLEOTIDE SEQUENCE [LARGE SCALE GENOMIC DNA]</scope>
    <source>
        <strain evidence="1 2">1NES1</strain>
    </source>
</reference>
<dbReference type="KEGG" id="hdt:HYPDE_24193"/>
<dbReference type="eggNOG" id="ENOG5033S7E">
    <property type="taxonomic scope" value="Bacteria"/>
</dbReference>
<sequence length="279" mass="31758">MQAMARISGINFANAFGATYVDSPFTRLDHAPTEQHEWRDAWENRLNLGKGEEHLGDGDYVVVDYRDYLLKRRAINEKSILRFQQCYWLHRHYPDSLEAISESLRTKFSLPPSPPERDHIVVAVHVRRGDVGVSKNAFRFTPNNTIARTIEYLHGVLEEIGVNAIFQVHSQGCASDFAEFSKIGCELYLDSDAIWTMEKLVASDILIMSKSSFSYVAALINRGVKIYEPTFNPPLSTWIVRQSDGSFDRARACDRIKEYLGVEIRNSTQDRPAPAPIMT</sequence>
<keyword evidence="2" id="KW-1185">Reference proteome</keyword>
<dbReference type="STRING" id="670307.HYPDE_24193"/>
<accession>N0AZI0</accession>
<name>N0AZI0_9HYPH</name>
<dbReference type="AlphaFoldDB" id="N0AZI0"/>
<dbReference type="Proteomes" id="UP000005952">
    <property type="component" value="Chromosome"/>
</dbReference>
<protein>
    <submittedName>
        <fullName evidence="1">Uncharacterized protein</fullName>
    </submittedName>
</protein>
<evidence type="ECO:0000313" key="2">
    <source>
        <dbReference type="Proteomes" id="UP000005952"/>
    </source>
</evidence>
<organism evidence="1 2">
    <name type="scientific">Hyphomicrobium denitrificans 1NES1</name>
    <dbReference type="NCBI Taxonomy" id="670307"/>
    <lineage>
        <taxon>Bacteria</taxon>
        <taxon>Pseudomonadati</taxon>
        <taxon>Pseudomonadota</taxon>
        <taxon>Alphaproteobacteria</taxon>
        <taxon>Hyphomicrobiales</taxon>
        <taxon>Hyphomicrobiaceae</taxon>
        <taxon>Hyphomicrobium</taxon>
    </lineage>
</organism>
<dbReference type="HOGENOM" id="CLU_996676_0_0_5"/>
<proteinExistence type="predicted"/>
<dbReference type="EMBL" id="CP005587">
    <property type="protein sequence ID" value="AGK56524.1"/>
    <property type="molecule type" value="Genomic_DNA"/>
</dbReference>
<evidence type="ECO:0000313" key="1">
    <source>
        <dbReference type="EMBL" id="AGK56524.1"/>
    </source>
</evidence>
<gene>
    <name evidence="1" type="ORF">HYPDE_24193</name>
</gene>